<dbReference type="PANTHER" id="PTHR10039">
    <property type="entry name" value="AMELOGENIN"/>
    <property type="match status" value="1"/>
</dbReference>
<dbReference type="InterPro" id="IPR027417">
    <property type="entry name" value="P-loop_NTPase"/>
</dbReference>
<evidence type="ECO:0000256" key="1">
    <source>
        <dbReference type="ARBA" id="ARBA00022737"/>
    </source>
</evidence>
<dbReference type="EMBL" id="ML213613">
    <property type="protein sequence ID" value="TFK36615.1"/>
    <property type="molecule type" value="Genomic_DNA"/>
</dbReference>
<gene>
    <name evidence="3" type="ORF">BDQ12DRAFT_570609</name>
</gene>
<evidence type="ECO:0000313" key="3">
    <source>
        <dbReference type="EMBL" id="TFK36615.1"/>
    </source>
</evidence>
<protein>
    <recommendedName>
        <fullName evidence="2">Nephrocystin 3-like N-terminal domain-containing protein</fullName>
    </recommendedName>
</protein>
<dbReference type="PANTHER" id="PTHR10039:SF17">
    <property type="entry name" value="FUNGAL STAND N-TERMINAL GOODBYE DOMAIN-CONTAINING PROTEIN-RELATED"/>
    <property type="match status" value="1"/>
</dbReference>
<keyword evidence="1" id="KW-0677">Repeat</keyword>
<keyword evidence="4" id="KW-1185">Reference proteome</keyword>
<evidence type="ECO:0000313" key="4">
    <source>
        <dbReference type="Proteomes" id="UP000308652"/>
    </source>
</evidence>
<reference evidence="3 4" key="1">
    <citation type="journal article" date="2019" name="Nat. Ecol. Evol.">
        <title>Megaphylogeny resolves global patterns of mushroom evolution.</title>
        <authorList>
            <person name="Varga T."/>
            <person name="Krizsan K."/>
            <person name="Foldi C."/>
            <person name="Dima B."/>
            <person name="Sanchez-Garcia M."/>
            <person name="Sanchez-Ramirez S."/>
            <person name="Szollosi G.J."/>
            <person name="Szarkandi J.G."/>
            <person name="Papp V."/>
            <person name="Albert L."/>
            <person name="Andreopoulos W."/>
            <person name="Angelini C."/>
            <person name="Antonin V."/>
            <person name="Barry K.W."/>
            <person name="Bougher N.L."/>
            <person name="Buchanan P."/>
            <person name="Buyck B."/>
            <person name="Bense V."/>
            <person name="Catcheside P."/>
            <person name="Chovatia M."/>
            <person name="Cooper J."/>
            <person name="Damon W."/>
            <person name="Desjardin D."/>
            <person name="Finy P."/>
            <person name="Geml J."/>
            <person name="Haridas S."/>
            <person name="Hughes K."/>
            <person name="Justo A."/>
            <person name="Karasinski D."/>
            <person name="Kautmanova I."/>
            <person name="Kiss B."/>
            <person name="Kocsube S."/>
            <person name="Kotiranta H."/>
            <person name="LaButti K.M."/>
            <person name="Lechner B.E."/>
            <person name="Liimatainen K."/>
            <person name="Lipzen A."/>
            <person name="Lukacs Z."/>
            <person name="Mihaltcheva S."/>
            <person name="Morgado L.N."/>
            <person name="Niskanen T."/>
            <person name="Noordeloos M.E."/>
            <person name="Ohm R.A."/>
            <person name="Ortiz-Santana B."/>
            <person name="Ovrebo C."/>
            <person name="Racz N."/>
            <person name="Riley R."/>
            <person name="Savchenko A."/>
            <person name="Shiryaev A."/>
            <person name="Soop K."/>
            <person name="Spirin V."/>
            <person name="Szebenyi C."/>
            <person name="Tomsovsky M."/>
            <person name="Tulloss R.E."/>
            <person name="Uehling J."/>
            <person name="Grigoriev I.V."/>
            <person name="Vagvolgyi C."/>
            <person name="Papp T."/>
            <person name="Martin F.M."/>
            <person name="Miettinen O."/>
            <person name="Hibbett D.S."/>
            <person name="Nagy L.G."/>
        </authorList>
    </citation>
    <scope>NUCLEOTIDE SEQUENCE [LARGE SCALE GENOMIC DNA]</scope>
    <source>
        <strain evidence="3 4">CBS 166.37</strain>
    </source>
</reference>
<dbReference type="AlphaFoldDB" id="A0A5C3LV37"/>
<feature type="domain" description="Nephrocystin 3-like N-terminal" evidence="2">
    <location>
        <begin position="13"/>
        <end position="140"/>
    </location>
</feature>
<feature type="non-terminal residue" evidence="3">
    <location>
        <position position="1"/>
    </location>
</feature>
<dbReference type="STRING" id="68775.A0A5C3LV37"/>
<name>A0A5C3LV37_9AGAR</name>
<sequence length="140" mass="15370">KCHRGTRLDAIAEIEKWIEDSDSCPILWLNGPAGSGKSTISQTIAECCADKGKIIASFFFLRGTGERSKIENLIPTLAHQVSKQNLAARSILIDIMSNEPNPHHEKALSYQLDELLIKPIKATGIESSNNIIIIDALDEC</sequence>
<dbReference type="SUPFAM" id="SSF52540">
    <property type="entry name" value="P-loop containing nucleoside triphosphate hydrolases"/>
    <property type="match status" value="1"/>
</dbReference>
<feature type="non-terminal residue" evidence="3">
    <location>
        <position position="140"/>
    </location>
</feature>
<accession>A0A5C3LV37</accession>
<proteinExistence type="predicted"/>
<dbReference type="Pfam" id="PF24883">
    <property type="entry name" value="NPHP3_N"/>
    <property type="match status" value="1"/>
</dbReference>
<dbReference type="OrthoDB" id="674604at2759"/>
<dbReference type="InterPro" id="IPR056884">
    <property type="entry name" value="NPHP3-like_N"/>
</dbReference>
<evidence type="ECO:0000259" key="2">
    <source>
        <dbReference type="Pfam" id="PF24883"/>
    </source>
</evidence>
<dbReference type="Proteomes" id="UP000308652">
    <property type="component" value="Unassembled WGS sequence"/>
</dbReference>
<organism evidence="3 4">
    <name type="scientific">Crucibulum laeve</name>
    <dbReference type="NCBI Taxonomy" id="68775"/>
    <lineage>
        <taxon>Eukaryota</taxon>
        <taxon>Fungi</taxon>
        <taxon>Dikarya</taxon>
        <taxon>Basidiomycota</taxon>
        <taxon>Agaricomycotina</taxon>
        <taxon>Agaricomycetes</taxon>
        <taxon>Agaricomycetidae</taxon>
        <taxon>Agaricales</taxon>
        <taxon>Agaricineae</taxon>
        <taxon>Nidulariaceae</taxon>
        <taxon>Crucibulum</taxon>
    </lineage>
</organism>
<dbReference type="Gene3D" id="3.40.50.300">
    <property type="entry name" value="P-loop containing nucleotide triphosphate hydrolases"/>
    <property type="match status" value="1"/>
</dbReference>